<evidence type="ECO:0000313" key="1">
    <source>
        <dbReference type="EMBL" id="KAK5829661.1"/>
    </source>
</evidence>
<evidence type="ECO:0000313" key="2">
    <source>
        <dbReference type="Proteomes" id="UP001358586"/>
    </source>
</evidence>
<dbReference type="EMBL" id="JARKNE010000005">
    <property type="protein sequence ID" value="KAK5829661.1"/>
    <property type="molecule type" value="Genomic_DNA"/>
</dbReference>
<accession>A0ABR0PRP9</accession>
<proteinExistence type="predicted"/>
<dbReference type="Proteomes" id="UP001358586">
    <property type="component" value="Chromosome 5"/>
</dbReference>
<sequence>MDLIFVAGKTLGFLSLNLECNLRDWVLPDGTWNLDLVRLWLPEDIVIRIVSIPLPHPNGGIDRIIWARSRSFSVRSTYWTLKESSWGPLDDSWNLVWKYQDPQRLQDKGITWSCLFGIVAGRLWKNKNLFIFQDINWSASETIKSSLSWDLHFEPFFIEAKSTVHLFTDGAVARDSGNAAAGGVIRDRSGN</sequence>
<organism evidence="1 2">
    <name type="scientific">Gossypium arboreum</name>
    <name type="common">Tree cotton</name>
    <name type="synonym">Gossypium nanking</name>
    <dbReference type="NCBI Taxonomy" id="29729"/>
    <lineage>
        <taxon>Eukaryota</taxon>
        <taxon>Viridiplantae</taxon>
        <taxon>Streptophyta</taxon>
        <taxon>Embryophyta</taxon>
        <taxon>Tracheophyta</taxon>
        <taxon>Spermatophyta</taxon>
        <taxon>Magnoliopsida</taxon>
        <taxon>eudicotyledons</taxon>
        <taxon>Gunneridae</taxon>
        <taxon>Pentapetalae</taxon>
        <taxon>rosids</taxon>
        <taxon>malvids</taxon>
        <taxon>Malvales</taxon>
        <taxon>Malvaceae</taxon>
        <taxon>Malvoideae</taxon>
        <taxon>Gossypium</taxon>
    </lineage>
</organism>
<name>A0ABR0PRP9_GOSAR</name>
<gene>
    <name evidence="1" type="ORF">PVK06_013454</name>
</gene>
<protein>
    <submittedName>
        <fullName evidence="1">Uncharacterized protein</fullName>
    </submittedName>
</protein>
<comment type="caution">
    <text evidence="1">The sequence shown here is derived from an EMBL/GenBank/DDBJ whole genome shotgun (WGS) entry which is preliminary data.</text>
</comment>
<reference evidence="1 2" key="1">
    <citation type="submission" date="2023-03" db="EMBL/GenBank/DDBJ databases">
        <title>WGS of Gossypium arboreum.</title>
        <authorList>
            <person name="Yu D."/>
        </authorList>
    </citation>
    <scope>NUCLEOTIDE SEQUENCE [LARGE SCALE GENOMIC DNA]</scope>
    <source>
        <tissue evidence="1">Leaf</tissue>
    </source>
</reference>
<keyword evidence="2" id="KW-1185">Reference proteome</keyword>